<keyword evidence="2" id="KW-1185">Reference proteome</keyword>
<organism evidence="1 2">
    <name type="scientific">Leptosphaeria maculans (strain JN3 / isolate v23.1.3 / race Av1-4-5-6-7-8)</name>
    <name type="common">Blackleg fungus</name>
    <name type="synonym">Phoma lingam</name>
    <dbReference type="NCBI Taxonomy" id="985895"/>
    <lineage>
        <taxon>Eukaryota</taxon>
        <taxon>Fungi</taxon>
        <taxon>Dikarya</taxon>
        <taxon>Ascomycota</taxon>
        <taxon>Pezizomycotina</taxon>
        <taxon>Dothideomycetes</taxon>
        <taxon>Pleosporomycetidae</taxon>
        <taxon>Pleosporales</taxon>
        <taxon>Pleosporineae</taxon>
        <taxon>Leptosphaeriaceae</taxon>
        <taxon>Plenodomus</taxon>
        <taxon>Plenodomus lingam/Leptosphaeria maculans species complex</taxon>
    </lineage>
</organism>
<proteinExistence type="predicted"/>
<evidence type="ECO:0000313" key="2">
    <source>
        <dbReference type="Proteomes" id="UP000002668"/>
    </source>
</evidence>
<evidence type="ECO:0000313" key="1">
    <source>
        <dbReference type="EMBL" id="CCT61101.1"/>
    </source>
</evidence>
<dbReference type="EMBL" id="FP929064">
    <property type="protein sequence ID" value="CCT61101.1"/>
    <property type="molecule type" value="Genomic_DNA"/>
</dbReference>
<name>M1Z7N7_LEPMJ</name>
<dbReference type="VEuPathDB" id="FungiDB:Lema_P125050.1"/>
<gene>
    <name evidence="1" type="ORF">Lema_P125050.1</name>
</gene>
<reference evidence="1 2" key="1">
    <citation type="journal article" date="2011" name="Nat. Commun.">
        <title>Effector diversification within compartments of the Leptosphaeria maculans genome affected by Repeat-Induced Point mutations.</title>
        <authorList>
            <person name="Rouxel T."/>
            <person name="Grandaubert J."/>
            <person name="Hane J.K."/>
            <person name="Hoede C."/>
            <person name="van de Wouw A.P."/>
            <person name="Couloux A."/>
            <person name="Dominguez V."/>
            <person name="Anthouard V."/>
            <person name="Bally P."/>
            <person name="Bourras S."/>
            <person name="Cozijnsen A.J."/>
            <person name="Ciuffetti L.M."/>
            <person name="Degrave A."/>
            <person name="Dilmaghani A."/>
            <person name="Duret L."/>
            <person name="Fudal I."/>
            <person name="Goodwin S.B."/>
            <person name="Gout L."/>
            <person name="Glaser N."/>
            <person name="Linglin J."/>
            <person name="Kema G.H.J."/>
            <person name="Lapalu N."/>
            <person name="Lawrence C.B."/>
            <person name="May K."/>
            <person name="Meyer M."/>
            <person name="Ollivier B."/>
            <person name="Poulain J."/>
            <person name="Schoch C.L."/>
            <person name="Simon A."/>
            <person name="Spatafora J.W."/>
            <person name="Stachowiak A."/>
            <person name="Turgeon B.G."/>
            <person name="Tyler B.M."/>
            <person name="Vincent D."/>
            <person name="Weissenbach J."/>
            <person name="Amselem J."/>
            <person name="Quesneville H."/>
            <person name="Oliver R.P."/>
            <person name="Wincker P."/>
            <person name="Balesdent M.-H."/>
            <person name="Howlett B.J."/>
        </authorList>
    </citation>
    <scope>NUCLEOTIDE SEQUENCE [LARGE SCALE GENOMIC DNA]</scope>
    <source>
        <strain evidence="2">JN3 / isolate v23.1.3 / race Av1-4-5-6-7-8</strain>
    </source>
</reference>
<dbReference type="InParanoid" id="M1Z7N7"/>
<dbReference type="AlphaFoldDB" id="M1Z7N7"/>
<sequence>MLDIIGVYPGLFECCAIETVSMPALLWQDIPPKDIRAWFKESFPGVVSGLKGWYTLDDEAYILFGCGKMIGDRCHDDREIVVSVDDKGLLSSRQGGFKHVLDRPIDPEYTPRDVRHLSFDEFYSSPKGSGLVEPFSLDEEFGPCPEELDDVSIDSEEETYDTALELREINKVNEVPKSKSPAMISAGNQLRKLLVEFGAVPDIPLNRWMRYLASILSSVCTMICSIEIPNAWTKHKDEFL</sequence>
<accession>M1Z7N7</accession>
<dbReference type="Proteomes" id="UP000002668">
    <property type="component" value="Genome"/>
</dbReference>
<protein>
    <submittedName>
        <fullName evidence="1">Uncharacterized protein</fullName>
    </submittedName>
</protein>